<evidence type="ECO:0000256" key="1">
    <source>
        <dbReference type="SAM" id="MobiDB-lite"/>
    </source>
</evidence>
<organism evidence="2 3">
    <name type="scientific">Streblomastix strix</name>
    <dbReference type="NCBI Taxonomy" id="222440"/>
    <lineage>
        <taxon>Eukaryota</taxon>
        <taxon>Metamonada</taxon>
        <taxon>Preaxostyla</taxon>
        <taxon>Oxymonadida</taxon>
        <taxon>Streblomastigidae</taxon>
        <taxon>Streblomastix</taxon>
    </lineage>
</organism>
<reference evidence="2 3" key="1">
    <citation type="submission" date="2019-03" db="EMBL/GenBank/DDBJ databases">
        <title>Single cell metagenomics reveals metabolic interactions within the superorganism composed of flagellate Streblomastix strix and complex community of Bacteroidetes bacteria on its surface.</title>
        <authorList>
            <person name="Treitli S.C."/>
            <person name="Kolisko M."/>
            <person name="Husnik F."/>
            <person name="Keeling P."/>
            <person name="Hampl V."/>
        </authorList>
    </citation>
    <scope>NUCLEOTIDE SEQUENCE [LARGE SCALE GENOMIC DNA]</scope>
    <source>
        <strain evidence="2">ST1C</strain>
    </source>
</reference>
<gene>
    <name evidence="2" type="ORF">EZS28_017019</name>
</gene>
<comment type="caution">
    <text evidence="2">The sequence shown here is derived from an EMBL/GenBank/DDBJ whole genome shotgun (WGS) entry which is preliminary data.</text>
</comment>
<evidence type="ECO:0000313" key="2">
    <source>
        <dbReference type="EMBL" id="KAA6387453.1"/>
    </source>
</evidence>
<sequence>MSEFDLNQIEKEAREEFEAEKSQQGSRGADGQGLMEVEGMKDDYDYYESQANRQDRMKSQAEPFDRLPFHPSMIQRTKMHAGPQFREKASDVLATLVGYLNRVIKKINWLSSAVSAQIYINDKHLGKRFSILQQDLDDNEVIPDSVVVFDKKKNAIYSVDGYTTAVGLGDPEHQHKRNWKKKYYSDVNDLERTALAAKLKTSDIKGGPYMKSLQMTKPHKVREIKSYSFRAFIINAKKVIDKNGGANLPMATKQQIMASAWNSVLIIPAIEILERQDGKIDIYNRSNKTKIQQGQYEYLPLAKRLYKKELPAYINQLYQADDADARIKEALRQSMLYYGQILTQRQQQRGGFDLGKYKFQ</sequence>
<dbReference type="EMBL" id="SNRW01004368">
    <property type="protein sequence ID" value="KAA6387453.1"/>
    <property type="molecule type" value="Genomic_DNA"/>
</dbReference>
<feature type="compositionally biased region" description="Basic and acidic residues" evidence="1">
    <location>
        <begin position="8"/>
        <end position="21"/>
    </location>
</feature>
<evidence type="ECO:0000313" key="3">
    <source>
        <dbReference type="Proteomes" id="UP000324800"/>
    </source>
</evidence>
<dbReference type="AlphaFoldDB" id="A0A5J4VYL7"/>
<accession>A0A5J4VYL7</accession>
<name>A0A5J4VYL7_9EUKA</name>
<protein>
    <submittedName>
        <fullName evidence="2">Uncharacterized protein</fullName>
    </submittedName>
</protein>
<proteinExistence type="predicted"/>
<feature type="region of interest" description="Disordered" evidence="1">
    <location>
        <begin position="1"/>
        <end position="35"/>
    </location>
</feature>
<dbReference type="Proteomes" id="UP000324800">
    <property type="component" value="Unassembled WGS sequence"/>
</dbReference>